<evidence type="ECO:0000313" key="2">
    <source>
        <dbReference type="Proteomes" id="UP001431784"/>
    </source>
</evidence>
<protein>
    <recommendedName>
        <fullName evidence="3">GNAT family N-acetyltransferase</fullName>
    </recommendedName>
</protein>
<proteinExistence type="predicted"/>
<dbReference type="EMBL" id="JAQZSM010000014">
    <property type="protein sequence ID" value="MDD7972273.1"/>
    <property type="molecule type" value="Genomic_DNA"/>
</dbReference>
<evidence type="ECO:0000313" key="1">
    <source>
        <dbReference type="EMBL" id="MDD7972273.1"/>
    </source>
</evidence>
<keyword evidence="2" id="KW-1185">Reference proteome</keyword>
<comment type="caution">
    <text evidence="1">The sequence shown here is derived from an EMBL/GenBank/DDBJ whole genome shotgun (WGS) entry which is preliminary data.</text>
</comment>
<sequence length="105" mass="11186">MGYIGFSPVTVAGENVGGFERGPVAIRPDLLGQGIGRGLIRTGLSQLLDQSARGCTILGSSGCYTRFEFAQDAKLVFEGVPLRADYAAVHHDESSMPCRATARRL</sequence>
<evidence type="ECO:0008006" key="3">
    <source>
        <dbReference type="Google" id="ProtNLM"/>
    </source>
</evidence>
<dbReference type="Gene3D" id="3.40.630.30">
    <property type="match status" value="1"/>
</dbReference>
<organism evidence="1 2">
    <name type="scientific">Roseinatronobacter alkalisoli</name>
    <dbReference type="NCBI Taxonomy" id="3028235"/>
    <lineage>
        <taxon>Bacteria</taxon>
        <taxon>Pseudomonadati</taxon>
        <taxon>Pseudomonadota</taxon>
        <taxon>Alphaproteobacteria</taxon>
        <taxon>Rhodobacterales</taxon>
        <taxon>Paracoccaceae</taxon>
        <taxon>Roseinatronobacter</taxon>
    </lineage>
</organism>
<dbReference type="InterPro" id="IPR016181">
    <property type="entry name" value="Acyl_CoA_acyltransferase"/>
</dbReference>
<reference evidence="1" key="1">
    <citation type="submission" date="2023-02" db="EMBL/GenBank/DDBJ databases">
        <title>Description of Roseinatronobacter alkalisoli sp. nov., an alkaliphilic bacerium isolated from soda soil.</title>
        <authorList>
            <person name="Wei W."/>
        </authorList>
    </citation>
    <scope>NUCLEOTIDE SEQUENCE</scope>
    <source>
        <strain evidence="1">HJB301</strain>
    </source>
</reference>
<dbReference type="SUPFAM" id="SSF55729">
    <property type="entry name" value="Acyl-CoA N-acyltransferases (Nat)"/>
    <property type="match status" value="1"/>
</dbReference>
<accession>A0ABT5TEE0</accession>
<gene>
    <name evidence="1" type="ORF">PUT78_14320</name>
</gene>
<dbReference type="Proteomes" id="UP001431784">
    <property type="component" value="Unassembled WGS sequence"/>
</dbReference>
<name>A0ABT5TEE0_9RHOB</name>
<dbReference type="RefSeq" id="WP_274352951.1">
    <property type="nucleotide sequence ID" value="NZ_JAQZSM010000014.1"/>
</dbReference>